<comment type="caution">
    <text evidence="1">The sequence shown here is derived from an EMBL/GenBank/DDBJ whole genome shotgun (WGS) entry which is preliminary data.</text>
</comment>
<evidence type="ECO:0000313" key="1">
    <source>
        <dbReference type="EMBL" id="NQE38441.1"/>
    </source>
</evidence>
<reference evidence="1 2" key="1">
    <citation type="journal article" date="2020" name="Sci. Rep.">
        <title>A novel cyanobacterial geosmin producer, revising GeoA distribution and dispersion patterns in Bacteria.</title>
        <authorList>
            <person name="Churro C."/>
            <person name="Semedo-Aguiar A.P."/>
            <person name="Silva A.D."/>
            <person name="Pereira-Leal J.B."/>
            <person name="Leite R.B."/>
        </authorList>
    </citation>
    <scope>NUCLEOTIDE SEQUENCE [LARGE SCALE GENOMIC DNA]</scope>
    <source>
        <strain evidence="1 2">IPMA8</strain>
    </source>
</reference>
<protein>
    <submittedName>
        <fullName evidence="1">Uncharacterized protein</fullName>
    </submittedName>
</protein>
<evidence type="ECO:0000313" key="2">
    <source>
        <dbReference type="Proteomes" id="UP000702425"/>
    </source>
</evidence>
<proteinExistence type="predicted"/>
<dbReference type="Proteomes" id="UP000702425">
    <property type="component" value="Unassembled WGS sequence"/>
</dbReference>
<gene>
    <name evidence="1" type="ORF">E5S67_06226</name>
</gene>
<sequence length="161" mass="17914">MHNTFTYRHSDLPPIRPQIQAEIVALDVQIADLILKSQGNYRELQQLAEVLDNCLDGCELNLNSIQIVADGSSQPPIGMMDLPMEEKQIIFSTALTSSIAIESLASIFGKSPQQIANELSEKAQEFTETVTSGKVNAVIEELLRVWRKEPGQTVYRIEVDS</sequence>
<name>A0ABX2D701_9CYAN</name>
<keyword evidence="2" id="KW-1185">Reference proteome</keyword>
<organism evidence="1 2">
    <name type="scientific">Microcoleus asticus IPMA8</name>
    <dbReference type="NCBI Taxonomy" id="2563858"/>
    <lineage>
        <taxon>Bacteria</taxon>
        <taxon>Bacillati</taxon>
        <taxon>Cyanobacteriota</taxon>
        <taxon>Cyanophyceae</taxon>
        <taxon>Oscillatoriophycideae</taxon>
        <taxon>Oscillatoriales</taxon>
        <taxon>Microcoleaceae</taxon>
        <taxon>Microcoleus</taxon>
        <taxon>Microcoleus asticus</taxon>
    </lineage>
</organism>
<dbReference type="EMBL" id="SRRZ01000226">
    <property type="protein sequence ID" value="NQE38441.1"/>
    <property type="molecule type" value="Genomic_DNA"/>
</dbReference>
<accession>A0ABX2D701</accession>